<evidence type="ECO:0000256" key="1">
    <source>
        <dbReference type="SAM" id="MobiDB-lite"/>
    </source>
</evidence>
<protein>
    <submittedName>
        <fullName evidence="2">Uncharacterized protein</fullName>
    </submittedName>
</protein>
<accession>A0AAC9HVG1</accession>
<reference evidence="3" key="1">
    <citation type="submission" date="2016-03" db="EMBL/GenBank/DDBJ databases">
        <title>Complete genome sequence of the type strain Actinoalloteichus hymeniacidonis DSM 45092.</title>
        <authorList>
            <person name="Schaffert L."/>
            <person name="Albersmeier A."/>
            <person name="Winkler A."/>
            <person name="Kalinowski J."/>
            <person name="Zotchev S."/>
            <person name="Ruckert C."/>
        </authorList>
    </citation>
    <scope>NUCLEOTIDE SEQUENCE [LARGE SCALE GENOMIC DNA]</scope>
    <source>
        <strain evidence="3">HPA177(T) (DSM 45092(T))</strain>
    </source>
</reference>
<dbReference type="KEGG" id="ahm:TL08_25500"/>
<sequence length="191" mass="20410">MMVEDQTVGRAPVPARPDWPAAALEHLLATEYNLTVDQYELLVALLVEAAPIAVARLHPGGADPAESLRTLLRELENAGLLLREGAPAEEEIRLTINGRDRVRAAHSEITRARSAAAQPVAENAPAAATDTPHRRTAGPLHEPADAAQRGTEDGRRCLVRRTSGNPCGLVRTVAGHSETGISQRRPRALVG</sequence>
<proteinExistence type="predicted"/>
<gene>
    <name evidence="2" type="ORF">TL08_25500</name>
</gene>
<keyword evidence="3" id="KW-1185">Reference proteome</keyword>
<organism evidence="2 3">
    <name type="scientific">Actinoalloteichus hymeniacidonis</name>
    <dbReference type="NCBI Taxonomy" id="340345"/>
    <lineage>
        <taxon>Bacteria</taxon>
        <taxon>Bacillati</taxon>
        <taxon>Actinomycetota</taxon>
        <taxon>Actinomycetes</taxon>
        <taxon>Pseudonocardiales</taxon>
        <taxon>Pseudonocardiaceae</taxon>
        <taxon>Actinoalloteichus</taxon>
    </lineage>
</organism>
<evidence type="ECO:0000313" key="3">
    <source>
        <dbReference type="Proteomes" id="UP000095210"/>
    </source>
</evidence>
<name>A0AAC9HVG1_9PSEU</name>
<dbReference type="AlphaFoldDB" id="A0AAC9HVG1"/>
<evidence type="ECO:0000313" key="2">
    <source>
        <dbReference type="EMBL" id="AOS65876.1"/>
    </source>
</evidence>
<feature type="compositionally biased region" description="Low complexity" evidence="1">
    <location>
        <begin position="115"/>
        <end position="128"/>
    </location>
</feature>
<dbReference type="Proteomes" id="UP000095210">
    <property type="component" value="Chromosome"/>
</dbReference>
<dbReference type="EMBL" id="CP014859">
    <property type="protein sequence ID" value="AOS65876.1"/>
    <property type="molecule type" value="Genomic_DNA"/>
</dbReference>
<feature type="region of interest" description="Disordered" evidence="1">
    <location>
        <begin position="112"/>
        <end position="156"/>
    </location>
</feature>